<comment type="cofactor">
    <cofactor evidence="1">
        <name>Co(2+)</name>
        <dbReference type="ChEBI" id="CHEBI:48828"/>
    </cofactor>
</comment>
<evidence type="ECO:0000256" key="11">
    <source>
        <dbReference type="ARBA" id="ARBA00023316"/>
    </source>
</evidence>
<dbReference type="Proteomes" id="UP000030108">
    <property type="component" value="Unassembled WGS sequence"/>
</dbReference>
<evidence type="ECO:0000256" key="1">
    <source>
        <dbReference type="ARBA" id="ARBA00001941"/>
    </source>
</evidence>
<keyword evidence="5" id="KW-0479">Metal-binding</keyword>
<keyword evidence="4" id="KW-0336">GPI-anchor</keyword>
<evidence type="ECO:0000256" key="3">
    <source>
        <dbReference type="ARBA" id="ARBA00022475"/>
    </source>
</evidence>
<keyword evidence="6 12" id="KW-0732">Signal</keyword>
<comment type="caution">
    <text evidence="14">The sequence shown here is derived from an EMBL/GenBank/DDBJ whole genome shotgun (WGS) entry which is preliminary data.</text>
</comment>
<proteinExistence type="predicted"/>
<evidence type="ECO:0000256" key="5">
    <source>
        <dbReference type="ARBA" id="ARBA00022723"/>
    </source>
</evidence>
<organism evidence="14 15">
    <name type="scientific">Rhizoctonia solani AG-3 Rhs1AP</name>
    <dbReference type="NCBI Taxonomy" id="1086054"/>
    <lineage>
        <taxon>Eukaryota</taxon>
        <taxon>Fungi</taxon>
        <taxon>Dikarya</taxon>
        <taxon>Basidiomycota</taxon>
        <taxon>Agaricomycotina</taxon>
        <taxon>Agaricomycetes</taxon>
        <taxon>Cantharellales</taxon>
        <taxon>Ceratobasidiaceae</taxon>
        <taxon>Rhizoctonia</taxon>
    </lineage>
</organism>
<evidence type="ECO:0000313" key="15">
    <source>
        <dbReference type="Proteomes" id="UP000030108"/>
    </source>
</evidence>
<keyword evidence="8" id="KW-0472">Membrane</keyword>
<evidence type="ECO:0000256" key="7">
    <source>
        <dbReference type="ARBA" id="ARBA00022801"/>
    </source>
</evidence>
<protein>
    <submittedName>
        <fullName evidence="14">Carbohydrate esterase family 4 protein</fullName>
    </submittedName>
</protein>
<dbReference type="GO" id="GO:0098552">
    <property type="term" value="C:side of membrane"/>
    <property type="evidence" value="ECO:0007669"/>
    <property type="project" value="UniProtKB-KW"/>
</dbReference>
<evidence type="ECO:0000256" key="8">
    <source>
        <dbReference type="ARBA" id="ARBA00023136"/>
    </source>
</evidence>
<gene>
    <name evidence="14" type="ORF">RSOL_184580</name>
</gene>
<evidence type="ECO:0000256" key="4">
    <source>
        <dbReference type="ARBA" id="ARBA00022622"/>
    </source>
</evidence>
<dbReference type="PANTHER" id="PTHR46471">
    <property type="entry name" value="CHITIN DEACETYLASE"/>
    <property type="match status" value="1"/>
</dbReference>
<keyword evidence="10" id="KW-0449">Lipoprotein</keyword>
<feature type="signal peptide" evidence="12">
    <location>
        <begin position="1"/>
        <end position="24"/>
    </location>
</feature>
<evidence type="ECO:0000256" key="2">
    <source>
        <dbReference type="ARBA" id="ARBA00004609"/>
    </source>
</evidence>
<dbReference type="InterPro" id="IPR002509">
    <property type="entry name" value="NODB_dom"/>
</dbReference>
<keyword evidence="4" id="KW-0325">Glycoprotein</keyword>
<dbReference type="EMBL" id="JATN01000322">
    <property type="protein sequence ID" value="EUC56551.1"/>
    <property type="molecule type" value="Genomic_DNA"/>
</dbReference>
<dbReference type="SUPFAM" id="SSF88713">
    <property type="entry name" value="Glycoside hydrolase/deacetylase"/>
    <property type="match status" value="1"/>
</dbReference>
<feature type="domain" description="NodB homology" evidence="13">
    <location>
        <begin position="1"/>
        <end position="179"/>
    </location>
</feature>
<dbReference type="GO" id="GO:0071555">
    <property type="term" value="P:cell wall organization"/>
    <property type="evidence" value="ECO:0007669"/>
    <property type="project" value="UniProtKB-KW"/>
</dbReference>
<accession>X8J5T2</accession>
<evidence type="ECO:0000256" key="6">
    <source>
        <dbReference type="ARBA" id="ARBA00022729"/>
    </source>
</evidence>
<dbReference type="GO" id="GO:0005886">
    <property type="term" value="C:plasma membrane"/>
    <property type="evidence" value="ECO:0007669"/>
    <property type="project" value="UniProtKB-SubCell"/>
</dbReference>
<dbReference type="Pfam" id="PF01522">
    <property type="entry name" value="Polysacc_deac_1"/>
    <property type="match status" value="1"/>
</dbReference>
<comment type="subcellular location">
    <subcellularLocation>
        <location evidence="2">Cell membrane</location>
        <topology evidence="2">Lipid-anchor</topology>
        <topology evidence="2">GPI-anchor</topology>
    </subcellularLocation>
</comment>
<keyword evidence="9" id="KW-0119">Carbohydrate metabolism</keyword>
<evidence type="ECO:0000259" key="13">
    <source>
        <dbReference type="PROSITE" id="PS51677"/>
    </source>
</evidence>
<dbReference type="AlphaFoldDB" id="X8J5T2"/>
<name>X8J5T2_9AGAM</name>
<dbReference type="Gene3D" id="3.20.20.370">
    <property type="entry name" value="Glycoside hydrolase/deacetylase"/>
    <property type="match status" value="1"/>
</dbReference>
<keyword evidence="3" id="KW-1003">Cell membrane</keyword>
<dbReference type="PROSITE" id="PS51677">
    <property type="entry name" value="NODB"/>
    <property type="match status" value="1"/>
</dbReference>
<reference evidence="15" key="1">
    <citation type="journal article" date="2014" name="Genome Announc.">
        <title>Draft genome sequence of the plant-pathogenic soil fungus Rhizoctonia solani anastomosis group 3 strain Rhs1AP.</title>
        <authorList>
            <person name="Cubeta M.A."/>
            <person name="Thomas E."/>
            <person name="Dean R.A."/>
            <person name="Jabaji S."/>
            <person name="Neate S.M."/>
            <person name="Tavantzis S."/>
            <person name="Toda T."/>
            <person name="Vilgalys R."/>
            <person name="Bharathan N."/>
            <person name="Fedorova-Abrams N."/>
            <person name="Pakala S.B."/>
            <person name="Pakala S.M."/>
            <person name="Zafar N."/>
            <person name="Joardar V."/>
            <person name="Losada L."/>
            <person name="Nierman W.C."/>
        </authorList>
    </citation>
    <scope>NUCLEOTIDE SEQUENCE [LARGE SCALE GENOMIC DNA]</scope>
    <source>
        <strain evidence="15">AG-3</strain>
    </source>
</reference>
<keyword evidence="11" id="KW-0961">Cell wall biogenesis/degradation</keyword>
<evidence type="ECO:0000256" key="9">
    <source>
        <dbReference type="ARBA" id="ARBA00023277"/>
    </source>
</evidence>
<dbReference type="InterPro" id="IPR011330">
    <property type="entry name" value="Glyco_hydro/deAcase_b/a-brl"/>
</dbReference>
<dbReference type="GO" id="GO:0016810">
    <property type="term" value="F:hydrolase activity, acting on carbon-nitrogen (but not peptide) bonds"/>
    <property type="evidence" value="ECO:0007669"/>
    <property type="project" value="InterPro"/>
</dbReference>
<evidence type="ECO:0000256" key="10">
    <source>
        <dbReference type="ARBA" id="ARBA00023288"/>
    </source>
</evidence>
<evidence type="ECO:0000313" key="14">
    <source>
        <dbReference type="EMBL" id="EUC56551.1"/>
    </source>
</evidence>
<evidence type="ECO:0000256" key="12">
    <source>
        <dbReference type="SAM" id="SignalP"/>
    </source>
</evidence>
<dbReference type="GO" id="GO:0046872">
    <property type="term" value="F:metal ion binding"/>
    <property type="evidence" value="ECO:0007669"/>
    <property type="project" value="UniProtKB-KW"/>
</dbReference>
<dbReference type="OrthoDB" id="2125469at2759"/>
<dbReference type="PANTHER" id="PTHR46471:SF2">
    <property type="entry name" value="CHITIN DEACETYLASE-RELATED"/>
    <property type="match status" value="1"/>
</dbReference>
<dbReference type="GO" id="GO:0005975">
    <property type="term" value="P:carbohydrate metabolic process"/>
    <property type="evidence" value="ECO:0007669"/>
    <property type="project" value="InterPro"/>
</dbReference>
<feature type="chain" id="PRO_5004985942" evidence="12">
    <location>
        <begin position="25"/>
        <end position="205"/>
    </location>
</feature>
<keyword evidence="7" id="KW-0378">Hydrolase</keyword>
<sequence length="205" mass="22536">MMALTTGRRSWLSCWITMVRKALSSSTVTTTVASTTRRTPNTSGYLVKQGHQLASHTWAHAHLAQLTGDALNAEFTKTNEAITKITGRTPAFMRPPYGEYNDEVVETAASNGQTVVIWDFDSQDSIGATAAQSKSYYDDIINKNPGHILTLNHETMETTVHDVIPYALKLIKDKGYKMVTVAQCLGKEPYQATTTAATRDGSWTC</sequence>